<name>A0A1Y6CCK3_9BACT</name>
<dbReference type="EMBL" id="FWZT01000018">
    <property type="protein sequence ID" value="SMF56984.1"/>
    <property type="molecule type" value="Genomic_DNA"/>
</dbReference>
<evidence type="ECO:0000313" key="2">
    <source>
        <dbReference type="Proteomes" id="UP000192907"/>
    </source>
</evidence>
<protein>
    <recommendedName>
        <fullName evidence="3">Lipoprotein</fullName>
    </recommendedName>
</protein>
<proteinExistence type="predicted"/>
<keyword evidence="2" id="KW-1185">Reference proteome</keyword>
<evidence type="ECO:0000313" key="1">
    <source>
        <dbReference type="EMBL" id="SMF56984.1"/>
    </source>
</evidence>
<dbReference type="RefSeq" id="WP_132322324.1">
    <property type="nucleotide sequence ID" value="NZ_FWZT01000018.1"/>
</dbReference>
<evidence type="ECO:0008006" key="3">
    <source>
        <dbReference type="Google" id="ProtNLM"/>
    </source>
</evidence>
<dbReference type="AlphaFoldDB" id="A0A1Y6CCK3"/>
<reference evidence="2" key="1">
    <citation type="submission" date="2017-04" db="EMBL/GenBank/DDBJ databases">
        <authorList>
            <person name="Varghese N."/>
            <person name="Submissions S."/>
        </authorList>
    </citation>
    <scope>NUCLEOTIDE SEQUENCE [LARGE SCALE GENOMIC DNA]</scope>
    <source>
        <strain evidence="2">RKEM611</strain>
    </source>
</reference>
<dbReference type="Proteomes" id="UP000192907">
    <property type="component" value="Unassembled WGS sequence"/>
</dbReference>
<sequence length="214" mass="23105">MKPISIITLIALAVSCTTTHITPEQSTPIPTLGASCAVNESLEIDGFRGIVCTFENHGTETIRFKLAGIRFDDPSTKLVKNSESQDLMNAWAEAKKQDTHNRKMGVLAAVGLGFVAVLTGDANVMNAGLATVSVASSYDAAADINDSYEERQYGDAQVYAFGESILGSSIAVPRNLPIRKGFLVESSEPSIFSVSLCFNDENNCQEFPLQDNYR</sequence>
<gene>
    <name evidence="1" type="ORF">SAMN06296036_11880</name>
</gene>
<accession>A0A1Y6CCK3</accession>
<organism evidence="1 2">
    <name type="scientific">Pseudobacteriovorax antillogorgiicola</name>
    <dbReference type="NCBI Taxonomy" id="1513793"/>
    <lineage>
        <taxon>Bacteria</taxon>
        <taxon>Pseudomonadati</taxon>
        <taxon>Bdellovibrionota</taxon>
        <taxon>Oligoflexia</taxon>
        <taxon>Oligoflexales</taxon>
        <taxon>Pseudobacteriovoracaceae</taxon>
        <taxon>Pseudobacteriovorax</taxon>
    </lineage>
</organism>
<dbReference type="PROSITE" id="PS51257">
    <property type="entry name" value="PROKAR_LIPOPROTEIN"/>
    <property type="match status" value="1"/>
</dbReference>